<gene>
    <name evidence="1" type="ORF">GA0061098_1009172</name>
</gene>
<evidence type="ECO:0000313" key="1">
    <source>
        <dbReference type="EMBL" id="SCB42740.1"/>
    </source>
</evidence>
<protein>
    <submittedName>
        <fullName evidence="1">Uncharacterized protein</fullName>
    </submittedName>
</protein>
<dbReference type="AlphaFoldDB" id="A0A1C3WRZ0"/>
<reference evidence="2" key="1">
    <citation type="submission" date="2016-08" db="EMBL/GenBank/DDBJ databases">
        <authorList>
            <person name="Varghese N."/>
            <person name="Submissions Spin"/>
        </authorList>
    </citation>
    <scope>NUCLEOTIDE SEQUENCE [LARGE SCALE GENOMIC DNA]</scope>
    <source>
        <strain evidence="2">ERR11</strain>
    </source>
</reference>
<dbReference type="EMBL" id="FMAI01000009">
    <property type="protein sequence ID" value="SCB42740.1"/>
    <property type="molecule type" value="Genomic_DNA"/>
</dbReference>
<sequence>MSGRGWQDSELRLIATACNERISICARFCLSRPAFPAVVAAGQHIRALAPRAGDQRQVRGVRRTSPCEGMDAFLNKRAPNWKGKSFKRPLHCASVSSPNAPPTAAAQAISIMPVFARRAGVQYRLSREAVGYLAVPTKCPSASPSLVNLGQTQKPPGELRVGHMTFGVPDGSSEAFTRHCDLGFGSCDPPLANTAVPAPASIKTIRTP</sequence>
<organism evidence="1 2">
    <name type="scientific">Bradyrhizobium shewense</name>
    <dbReference type="NCBI Taxonomy" id="1761772"/>
    <lineage>
        <taxon>Bacteria</taxon>
        <taxon>Pseudomonadati</taxon>
        <taxon>Pseudomonadota</taxon>
        <taxon>Alphaproteobacteria</taxon>
        <taxon>Hyphomicrobiales</taxon>
        <taxon>Nitrobacteraceae</taxon>
        <taxon>Bradyrhizobium</taxon>
    </lineage>
</organism>
<accession>A0A1C3WRZ0</accession>
<evidence type="ECO:0000313" key="2">
    <source>
        <dbReference type="Proteomes" id="UP000199184"/>
    </source>
</evidence>
<proteinExistence type="predicted"/>
<dbReference type="Proteomes" id="UP000199184">
    <property type="component" value="Unassembled WGS sequence"/>
</dbReference>
<keyword evidence="2" id="KW-1185">Reference proteome</keyword>
<name>A0A1C3WRZ0_9BRAD</name>